<dbReference type="EMBL" id="CYSR01000030">
    <property type="protein sequence ID" value="CUI01220.1"/>
    <property type="molecule type" value="Genomic_DNA"/>
</dbReference>
<feature type="transmembrane region" description="Helical" evidence="2">
    <location>
        <begin position="409"/>
        <end position="428"/>
    </location>
</feature>
<organism evidence="3 4">
    <name type="scientific">Leisingera aquaemixtae</name>
    <dbReference type="NCBI Taxonomy" id="1396826"/>
    <lineage>
        <taxon>Bacteria</taxon>
        <taxon>Pseudomonadati</taxon>
        <taxon>Pseudomonadota</taxon>
        <taxon>Alphaproteobacteria</taxon>
        <taxon>Rhodobacterales</taxon>
        <taxon>Roseobacteraceae</taxon>
        <taxon>Leisingera</taxon>
    </lineage>
</organism>
<keyword evidence="2" id="KW-0472">Membrane</keyword>
<evidence type="ECO:0000313" key="4">
    <source>
        <dbReference type="Proteomes" id="UP000051326"/>
    </source>
</evidence>
<feature type="transmembrane region" description="Helical" evidence="2">
    <location>
        <begin position="87"/>
        <end position="107"/>
    </location>
</feature>
<evidence type="ECO:0000256" key="2">
    <source>
        <dbReference type="SAM" id="Phobius"/>
    </source>
</evidence>
<reference evidence="3 4" key="1">
    <citation type="submission" date="2015-09" db="EMBL/GenBank/DDBJ databases">
        <authorList>
            <consortium name="Swine Surveillance"/>
        </authorList>
    </citation>
    <scope>NUCLEOTIDE SEQUENCE [LARGE SCALE GENOMIC DNA]</scope>
    <source>
        <strain evidence="3 4">CECT 8399</strain>
    </source>
</reference>
<dbReference type="PANTHER" id="PTHR38592:SF3">
    <property type="entry name" value="BLL4819 PROTEIN"/>
    <property type="match status" value="1"/>
</dbReference>
<dbReference type="InterPro" id="IPR014550">
    <property type="entry name" value="UCP028704_OpgC"/>
</dbReference>
<dbReference type="STRING" id="1396826.PHA8399_03361"/>
<protein>
    <submittedName>
        <fullName evidence="3">OpgC protein</fullName>
    </submittedName>
</protein>
<gene>
    <name evidence="3" type="ORF">PHA8399_03361</name>
</gene>
<feature type="transmembrane region" description="Helical" evidence="2">
    <location>
        <begin position="332"/>
        <end position="354"/>
    </location>
</feature>
<feature type="transmembrane region" description="Helical" evidence="2">
    <location>
        <begin position="276"/>
        <end position="297"/>
    </location>
</feature>
<dbReference type="PIRSF" id="PIRSF028704">
    <property type="entry name" value="UPC028704"/>
    <property type="match status" value="1"/>
</dbReference>
<keyword evidence="2" id="KW-1133">Transmembrane helix</keyword>
<proteinExistence type="predicted"/>
<feature type="region of interest" description="Disordered" evidence="1">
    <location>
        <begin position="1"/>
        <end position="49"/>
    </location>
</feature>
<dbReference type="PANTHER" id="PTHR38592">
    <property type="entry name" value="BLL4819 PROTEIN"/>
    <property type="match status" value="1"/>
</dbReference>
<feature type="transmembrane region" description="Helical" evidence="2">
    <location>
        <begin position="186"/>
        <end position="203"/>
    </location>
</feature>
<feature type="transmembrane region" description="Helical" evidence="2">
    <location>
        <begin position="55"/>
        <end position="75"/>
    </location>
</feature>
<dbReference type="Proteomes" id="UP000051326">
    <property type="component" value="Unassembled WGS sequence"/>
</dbReference>
<name>A0A0P1HCJ1_9RHOB</name>
<evidence type="ECO:0000313" key="3">
    <source>
        <dbReference type="EMBL" id="CUI01220.1"/>
    </source>
</evidence>
<feature type="transmembrane region" description="Helical" evidence="2">
    <location>
        <begin position="208"/>
        <end position="226"/>
    </location>
</feature>
<dbReference type="Pfam" id="PF10129">
    <property type="entry name" value="OpgC_C"/>
    <property type="match status" value="1"/>
</dbReference>
<feature type="transmembrane region" description="Helical" evidence="2">
    <location>
        <begin position="127"/>
        <end position="148"/>
    </location>
</feature>
<sequence>MPKAYLPSKTLKDQKPQMSSVAPFPGPQKDPAAANRAVPPPQPAQPRLRDPRLDFYRGIAMFIILVAHIPGNRWAGWIPARFGFTDATEIFVFCSGMASAIAFGSSFARQGWWLGTARVIFRCWQVYWAHIGLFFFLTASMAALDLYGGFDKSYIGSLNLHWFFTNTVQQLVGVMTLTYVPNYFDVLPMYLGVLVLLPLMMGLEKAGVWAVIAASVLIWLTANPYMIGLGPNGISFPAEPWSDREWFFNPLGWQLLFFTGFAFMKGWLPAPPVSKALVILAAAFVILSAPFGSWKVFLWVEAANKDLAALIRPTWEITAEWREKTDFGLLRYAHFLSLAYLGWVAAGAGGKRLIASGHSLASRTWAVLLKLITKVGQQSLAVFVFSMALARFIGFALDQTDRAVMTTAFANLVGFFLIIVCAYTAAWFKSQPWRAKK</sequence>
<accession>A0A0P1HCJ1</accession>
<feature type="transmembrane region" description="Helical" evidence="2">
    <location>
        <begin position="375"/>
        <end position="397"/>
    </location>
</feature>
<dbReference type="AlphaFoldDB" id="A0A0P1HCJ1"/>
<keyword evidence="2" id="KW-0812">Transmembrane</keyword>
<evidence type="ECO:0000256" key="1">
    <source>
        <dbReference type="SAM" id="MobiDB-lite"/>
    </source>
</evidence>